<evidence type="ECO:0000313" key="2">
    <source>
        <dbReference type="Proteomes" id="UP000821845"/>
    </source>
</evidence>
<gene>
    <name evidence="1" type="ORF">HPB50_016362</name>
</gene>
<keyword evidence="2" id="KW-1185">Reference proteome</keyword>
<dbReference type="Proteomes" id="UP000821845">
    <property type="component" value="Chromosome 3"/>
</dbReference>
<accession>A0ACB7SUN1</accession>
<organism evidence="1 2">
    <name type="scientific">Hyalomma asiaticum</name>
    <name type="common">Tick</name>
    <dbReference type="NCBI Taxonomy" id="266040"/>
    <lineage>
        <taxon>Eukaryota</taxon>
        <taxon>Metazoa</taxon>
        <taxon>Ecdysozoa</taxon>
        <taxon>Arthropoda</taxon>
        <taxon>Chelicerata</taxon>
        <taxon>Arachnida</taxon>
        <taxon>Acari</taxon>
        <taxon>Parasitiformes</taxon>
        <taxon>Ixodida</taxon>
        <taxon>Ixodoidea</taxon>
        <taxon>Ixodidae</taxon>
        <taxon>Hyalomminae</taxon>
        <taxon>Hyalomma</taxon>
    </lineage>
</organism>
<comment type="caution">
    <text evidence="1">The sequence shown here is derived from an EMBL/GenBank/DDBJ whole genome shotgun (WGS) entry which is preliminary data.</text>
</comment>
<proteinExistence type="predicted"/>
<protein>
    <submittedName>
        <fullName evidence="1">Uncharacterized protein</fullName>
    </submittedName>
</protein>
<dbReference type="EMBL" id="CM023483">
    <property type="protein sequence ID" value="KAH6936369.1"/>
    <property type="molecule type" value="Genomic_DNA"/>
</dbReference>
<reference evidence="1" key="1">
    <citation type="submission" date="2020-05" db="EMBL/GenBank/DDBJ databases">
        <title>Large-scale comparative analyses of tick genomes elucidate their genetic diversity and vector capacities.</title>
        <authorList>
            <person name="Jia N."/>
            <person name="Wang J."/>
            <person name="Shi W."/>
            <person name="Du L."/>
            <person name="Sun Y."/>
            <person name="Zhan W."/>
            <person name="Jiang J."/>
            <person name="Wang Q."/>
            <person name="Zhang B."/>
            <person name="Ji P."/>
            <person name="Sakyi L.B."/>
            <person name="Cui X."/>
            <person name="Yuan T."/>
            <person name="Jiang B."/>
            <person name="Yang W."/>
            <person name="Lam T.T.-Y."/>
            <person name="Chang Q."/>
            <person name="Ding S."/>
            <person name="Wang X."/>
            <person name="Zhu J."/>
            <person name="Ruan X."/>
            <person name="Zhao L."/>
            <person name="Wei J."/>
            <person name="Que T."/>
            <person name="Du C."/>
            <person name="Cheng J."/>
            <person name="Dai P."/>
            <person name="Han X."/>
            <person name="Huang E."/>
            <person name="Gao Y."/>
            <person name="Liu J."/>
            <person name="Shao H."/>
            <person name="Ye R."/>
            <person name="Li L."/>
            <person name="Wei W."/>
            <person name="Wang X."/>
            <person name="Wang C."/>
            <person name="Yang T."/>
            <person name="Huo Q."/>
            <person name="Li W."/>
            <person name="Guo W."/>
            <person name="Chen H."/>
            <person name="Zhou L."/>
            <person name="Ni X."/>
            <person name="Tian J."/>
            <person name="Zhou Y."/>
            <person name="Sheng Y."/>
            <person name="Liu T."/>
            <person name="Pan Y."/>
            <person name="Xia L."/>
            <person name="Li J."/>
            <person name="Zhao F."/>
            <person name="Cao W."/>
        </authorList>
    </citation>
    <scope>NUCLEOTIDE SEQUENCE</scope>
    <source>
        <strain evidence="1">Hyas-2018</strain>
    </source>
</reference>
<name>A0ACB7SUN1_HYAAI</name>
<sequence length="746" mass="82170">MKVEAGLREKGKQHKPPAQHKDWPPEHRRPEARGSDGRRTGGSVALQRFPSRAGLRTTRWGEEATVVLKGTRPLQSSFILTAVRAVLSPFPRNEAHRALPYGTRVSACATGSVGSWTRSAACLDFGERKGKKGAARLCLGEPRSVGGTVSPGFLFSDIERGVSALSRALSAVRRPCARRTITRESALGRGIFCGAFSLIVTIFSVFVLIEFDDFYRDLLNKQVTVTPGSTAYHVWKDVGSFFDMSANLYFFNITNVEAVKAGRANPRLRQMGPYSYRIEWVKDNITFNDNGTVSFLEKMIFHFDEEKSAGTEDDLVTTVNVPFIATQHLLSGQSILLRTMGRMVLSSLSQELYLTRSVRELSFEGYPDVLMMLAAVARRANDDGDGKAAGDQVDIASVFRTGYRTLIQMLKEQPEDATGRFAYMTGRNDTFHELMTMYTGEGDICRINHLDSVDGKRQLGVWGDELCDSVRGSFGNVRPPFSTSSSETVFIPDLKRAFELHHVADSKVGGLGTRRFAVTSDVFNKRSPDNACYNSARKNLPTGVTDLGPLKDGVPVVMSLPHFLYGSSSLFKGVDGLYPNKEQHLFYIDSDPTTGASISGRVRLQLNVLMKDVPGFWSSSELGYTILPLFWQEVVAEAQEHTLTRIRVAVLAPVLVRCTAIFLLVASVILLLVSIISVLRSRRSRRRVVSEPSKAPRDKVSIYLNGGSFLSSRDNNNGHLKNGAVPVALAQEAPEADALLLHSTAV</sequence>
<evidence type="ECO:0000313" key="1">
    <source>
        <dbReference type="EMBL" id="KAH6936369.1"/>
    </source>
</evidence>